<protein>
    <submittedName>
        <fullName evidence="2">SAM-dependent methyltransferase</fullName>
    </submittedName>
</protein>
<dbReference type="GO" id="GO:0008757">
    <property type="term" value="F:S-adenosylmethionine-dependent methyltransferase activity"/>
    <property type="evidence" value="ECO:0007669"/>
    <property type="project" value="InterPro"/>
</dbReference>
<dbReference type="InterPro" id="IPR013216">
    <property type="entry name" value="Methyltransf_11"/>
</dbReference>
<dbReference type="InterPro" id="IPR029063">
    <property type="entry name" value="SAM-dependent_MTases_sf"/>
</dbReference>
<name>A0A432W7Q0_9GAMM</name>
<evidence type="ECO:0000259" key="1">
    <source>
        <dbReference type="Pfam" id="PF08241"/>
    </source>
</evidence>
<proteinExistence type="predicted"/>
<reference evidence="2 3" key="1">
    <citation type="journal article" date="2011" name="Front. Microbiol.">
        <title>Genomic signatures of strain selection and enhancement in Bacillus atrophaeus var. globigii, a historical biowarfare simulant.</title>
        <authorList>
            <person name="Gibbons H.S."/>
            <person name="Broomall S.M."/>
            <person name="McNew L.A."/>
            <person name="Daligault H."/>
            <person name="Chapman C."/>
            <person name="Bruce D."/>
            <person name="Karavis M."/>
            <person name="Krepps M."/>
            <person name="McGregor P.A."/>
            <person name="Hong C."/>
            <person name="Park K.H."/>
            <person name="Akmal A."/>
            <person name="Feldman A."/>
            <person name="Lin J.S."/>
            <person name="Chang W.E."/>
            <person name="Higgs B.W."/>
            <person name="Demirev P."/>
            <person name="Lindquist J."/>
            <person name="Liem A."/>
            <person name="Fochler E."/>
            <person name="Read T.D."/>
            <person name="Tapia R."/>
            <person name="Johnson S."/>
            <person name="Bishop-Lilly K.A."/>
            <person name="Detter C."/>
            <person name="Han C."/>
            <person name="Sozhamannan S."/>
            <person name="Rosenzweig C.N."/>
            <person name="Skowronski E.W."/>
        </authorList>
    </citation>
    <scope>NUCLEOTIDE SEQUENCE [LARGE SCALE GENOMIC DNA]</scope>
    <source>
        <strain evidence="2 3">MLST1</strain>
    </source>
</reference>
<dbReference type="EMBL" id="PIPL01000001">
    <property type="protein sequence ID" value="RUO26085.1"/>
    <property type="molecule type" value="Genomic_DNA"/>
</dbReference>
<keyword evidence="2" id="KW-0808">Transferase</keyword>
<gene>
    <name evidence="2" type="ORF">CWE09_05000</name>
</gene>
<dbReference type="GO" id="GO:0032259">
    <property type="term" value="P:methylation"/>
    <property type="evidence" value="ECO:0007669"/>
    <property type="project" value="UniProtKB-KW"/>
</dbReference>
<dbReference type="Pfam" id="PF08241">
    <property type="entry name" value="Methyltransf_11"/>
    <property type="match status" value="1"/>
</dbReference>
<dbReference type="AlphaFoldDB" id="A0A432W7Q0"/>
<keyword evidence="2" id="KW-0489">Methyltransferase</keyword>
<dbReference type="Gene3D" id="3.40.50.150">
    <property type="entry name" value="Vaccinia Virus protein VP39"/>
    <property type="match status" value="1"/>
</dbReference>
<dbReference type="CDD" id="cd02440">
    <property type="entry name" value="AdoMet_MTases"/>
    <property type="match status" value="1"/>
</dbReference>
<evidence type="ECO:0000313" key="3">
    <source>
        <dbReference type="Proteomes" id="UP000288293"/>
    </source>
</evidence>
<dbReference type="Proteomes" id="UP000288293">
    <property type="component" value="Unassembled WGS sequence"/>
</dbReference>
<sequence length="265" mass="29821">MACICIMVIPACFKNLSIRGFRMLIKPALIEQVLTSPKSWQQLPHGKWLQRLQREALQPHWASMAGNYALQLGPLSNGVAGGCKAIEKITVHNSSDARVRADLSALPFARRSIDIVVMAHVLEYQKDPHQVLREADRVLAFDGYMVLTLYNPLSLASLTGLWPGNRHRPPWSGRYFSKGRIQDWLGLLNYEVVVEGYLGNSALSSLSKDPERGTSWLLQQAPVLRCCYYIVARKRVFPLKLQPSFLRFAQPAQVPGTAQARSHFK</sequence>
<feature type="domain" description="Methyltransferase type 11" evidence="1">
    <location>
        <begin position="99"/>
        <end position="146"/>
    </location>
</feature>
<accession>A0A432W7Q0</accession>
<organism evidence="2 3">
    <name type="scientific">Aliidiomarina minuta</name>
    <dbReference type="NCBI Taxonomy" id="880057"/>
    <lineage>
        <taxon>Bacteria</taxon>
        <taxon>Pseudomonadati</taxon>
        <taxon>Pseudomonadota</taxon>
        <taxon>Gammaproteobacteria</taxon>
        <taxon>Alteromonadales</taxon>
        <taxon>Idiomarinaceae</taxon>
        <taxon>Aliidiomarina</taxon>
    </lineage>
</organism>
<evidence type="ECO:0000313" key="2">
    <source>
        <dbReference type="EMBL" id="RUO26085.1"/>
    </source>
</evidence>
<keyword evidence="3" id="KW-1185">Reference proteome</keyword>
<comment type="caution">
    <text evidence="2">The sequence shown here is derived from an EMBL/GenBank/DDBJ whole genome shotgun (WGS) entry which is preliminary data.</text>
</comment>
<dbReference type="SUPFAM" id="SSF53335">
    <property type="entry name" value="S-adenosyl-L-methionine-dependent methyltransferases"/>
    <property type="match status" value="1"/>
</dbReference>